<evidence type="ECO:0000313" key="4">
    <source>
        <dbReference type="EMBL" id="CAH0365120.1"/>
    </source>
</evidence>
<dbReference type="PIRSF" id="PIRSF036417">
    <property type="entry name" value="3-ktacl-CoA_syn"/>
    <property type="match status" value="1"/>
</dbReference>
<comment type="pathway">
    <text evidence="1">Lipid metabolism; fatty acid biosynthesis.</text>
</comment>
<comment type="caution">
    <text evidence="4">The sequence shown here is derived from an EMBL/GenBank/DDBJ whole genome shotgun (WGS) entry which is preliminary data.</text>
</comment>
<dbReference type="SUPFAM" id="SSF53901">
    <property type="entry name" value="Thiolase-like"/>
    <property type="match status" value="2"/>
</dbReference>
<feature type="domain" description="Chalcone/stilbene synthase C-terminal" evidence="2">
    <location>
        <begin position="455"/>
        <end position="526"/>
    </location>
</feature>
<dbReference type="UniPathway" id="UPA00094"/>
<dbReference type="OrthoDB" id="329835at2759"/>
<dbReference type="GO" id="GO:0016020">
    <property type="term" value="C:membrane"/>
    <property type="evidence" value="ECO:0007669"/>
    <property type="project" value="InterPro"/>
</dbReference>
<dbReference type="CDD" id="cd00831">
    <property type="entry name" value="CHS_like"/>
    <property type="match status" value="1"/>
</dbReference>
<name>A0A8J2S738_9STRA</name>
<sequence length="538" mass="60604">MVVSASSIRNMGDDGRLNRVDSDGSLASTDTGDHAEYTVQRSRLIGMVNWWHVAMTFYPHVLVTMLCYLTAQITFDVITIGPSIPIEITLKVLQGLPPALLDMSWRSTLLGLCLVWYLARHHHPVYLVDFVTFEPPESWQLTHDQLMTCMQRQRCFTEESIMFLKRILDKSGTGQRTAWPPGITQCLRDESKIADQSVEAARKESETVICNVVHNCLKRTGILAPEVDILIINCSLFSPTPSLCAMVMNRFNMRGNVMAYNISGMGCSASLVGIELAQNILRSHPSKVALVVSTENLTQNLYHGNDRSMLLQNTLFRCGGAAIMLSNKWRDGQRAKFKLLRVVRTQGTGDEAYAAVYECQDANGEHGVRLDRNIVNIAGHTMEKNFTVLGPYVLPLSEQIRVAYSLAKKKICKYLWKLLNNRNQTATSRLQKLLSNWVPVKIPTYVPDFKRGIDYWCIHAGGRAVVDGVAKNLKLQPEHAEPSKYALFNYGNTSSSSIWYEMEYVRKFQKPKKGHRVLQVAFGSGFKCNSAVWLCLQE</sequence>
<dbReference type="Pfam" id="PF08392">
    <property type="entry name" value="FAE1_CUT1_RppA"/>
    <property type="match status" value="1"/>
</dbReference>
<feature type="domain" description="FAE" evidence="3">
    <location>
        <begin position="118"/>
        <end position="410"/>
    </location>
</feature>
<keyword evidence="5" id="KW-1185">Reference proteome</keyword>
<dbReference type="Pfam" id="PF02797">
    <property type="entry name" value="Chal_sti_synt_C"/>
    <property type="match status" value="1"/>
</dbReference>
<dbReference type="PANTHER" id="PTHR31561">
    <property type="entry name" value="3-KETOACYL-COA SYNTHASE"/>
    <property type="match status" value="1"/>
</dbReference>
<proteinExistence type="inferred from homology"/>
<comment type="similarity">
    <text evidence="1">Belongs to the thiolase-like superfamily. Chalcone/stilbene synthases family.</text>
</comment>
<protein>
    <recommendedName>
        <fullName evidence="1">3-ketoacyl-CoA synthase</fullName>
        <ecNumber evidence="1">2.3.1.-</ecNumber>
    </recommendedName>
</protein>
<dbReference type="Gene3D" id="3.40.47.10">
    <property type="match status" value="2"/>
</dbReference>
<dbReference type="GO" id="GO:0016747">
    <property type="term" value="F:acyltransferase activity, transferring groups other than amino-acyl groups"/>
    <property type="evidence" value="ECO:0007669"/>
    <property type="project" value="InterPro"/>
</dbReference>
<keyword evidence="1" id="KW-0808">Transferase</keyword>
<evidence type="ECO:0000313" key="5">
    <source>
        <dbReference type="Proteomes" id="UP000789595"/>
    </source>
</evidence>
<dbReference type="InterPro" id="IPR016039">
    <property type="entry name" value="Thiolase-like"/>
</dbReference>
<dbReference type="EMBL" id="CAKKNE010000001">
    <property type="protein sequence ID" value="CAH0365120.1"/>
    <property type="molecule type" value="Genomic_DNA"/>
</dbReference>
<evidence type="ECO:0000259" key="3">
    <source>
        <dbReference type="Pfam" id="PF08392"/>
    </source>
</evidence>
<dbReference type="InterPro" id="IPR012328">
    <property type="entry name" value="Chalcone/stilbene_synt_C"/>
</dbReference>
<dbReference type="EC" id="2.3.1.-" evidence="1"/>
<accession>A0A8J2S738</accession>
<dbReference type="InterPro" id="IPR013601">
    <property type="entry name" value="FAE1_typ3_polyketide_synth"/>
</dbReference>
<dbReference type="GO" id="GO:0006633">
    <property type="term" value="P:fatty acid biosynthetic process"/>
    <property type="evidence" value="ECO:0007669"/>
    <property type="project" value="UniProtKB-UniPathway"/>
</dbReference>
<dbReference type="AlphaFoldDB" id="A0A8J2S738"/>
<reference evidence="4" key="1">
    <citation type="submission" date="2021-11" db="EMBL/GenBank/DDBJ databases">
        <authorList>
            <consortium name="Genoscope - CEA"/>
            <person name="William W."/>
        </authorList>
    </citation>
    <scope>NUCLEOTIDE SEQUENCE</scope>
</reference>
<evidence type="ECO:0000259" key="2">
    <source>
        <dbReference type="Pfam" id="PF02797"/>
    </source>
</evidence>
<evidence type="ECO:0000256" key="1">
    <source>
        <dbReference type="PIRNR" id="PIRNR036417"/>
    </source>
</evidence>
<gene>
    <name evidence="4" type="ORF">PECAL_1P15330</name>
</gene>
<dbReference type="InterPro" id="IPR012392">
    <property type="entry name" value="3-ktacl-CoA_syn"/>
</dbReference>
<keyword evidence="1" id="KW-0012">Acyltransferase</keyword>
<organism evidence="4 5">
    <name type="scientific">Pelagomonas calceolata</name>
    <dbReference type="NCBI Taxonomy" id="35677"/>
    <lineage>
        <taxon>Eukaryota</taxon>
        <taxon>Sar</taxon>
        <taxon>Stramenopiles</taxon>
        <taxon>Ochrophyta</taxon>
        <taxon>Pelagophyceae</taxon>
        <taxon>Pelagomonadales</taxon>
        <taxon>Pelagomonadaceae</taxon>
        <taxon>Pelagomonas</taxon>
    </lineage>
</organism>
<dbReference type="Proteomes" id="UP000789595">
    <property type="component" value="Unassembled WGS sequence"/>
</dbReference>